<accession>A0A965GEB5</accession>
<reference evidence="4" key="1">
    <citation type="submission" date="2018-10" db="EMBL/GenBank/DDBJ databases">
        <title>Iterative Subtractive Binning of Freshwater Chronoseries Metagenomes Recovers Nearly Complete Genomes from over Four Hundred Novel Species.</title>
        <authorList>
            <person name="Rodriguez-R L.M."/>
            <person name="Tsementzi D."/>
            <person name="Luo C."/>
            <person name="Konstantinidis K.T."/>
        </authorList>
    </citation>
    <scope>NUCLEOTIDE SEQUENCE</scope>
    <source>
        <strain evidence="4">WB5_2A_028</strain>
    </source>
</reference>
<comment type="caution">
    <text evidence="4">The sequence shown here is derived from an EMBL/GenBank/DDBJ whole genome shotgun (WGS) entry which is preliminary data.</text>
</comment>
<dbReference type="InterPro" id="IPR011042">
    <property type="entry name" value="6-blade_b-propeller_TolB-like"/>
</dbReference>
<organism evidence="4 5">
    <name type="scientific">Candidatus Fonsibacter lacus</name>
    <dbReference type="NCBI Taxonomy" id="2576439"/>
    <lineage>
        <taxon>Bacteria</taxon>
        <taxon>Pseudomonadati</taxon>
        <taxon>Pseudomonadota</taxon>
        <taxon>Alphaproteobacteria</taxon>
        <taxon>Candidatus Pelagibacterales</taxon>
        <taxon>Candidatus Pelagibacterales incertae sedis</taxon>
        <taxon>Candidatus Fonsibacter</taxon>
    </lineage>
</organism>
<evidence type="ECO:0000256" key="2">
    <source>
        <dbReference type="PIRSR" id="PIRSR605511-2"/>
    </source>
</evidence>
<dbReference type="EMBL" id="RFXN01000167">
    <property type="protein sequence ID" value="NBR94503.1"/>
    <property type="molecule type" value="Genomic_DNA"/>
</dbReference>
<dbReference type="SUPFAM" id="SSF63829">
    <property type="entry name" value="Calcium-dependent phosphotriesterase"/>
    <property type="match status" value="1"/>
</dbReference>
<evidence type="ECO:0000313" key="5">
    <source>
        <dbReference type="Proteomes" id="UP000740727"/>
    </source>
</evidence>
<dbReference type="Pfam" id="PF08450">
    <property type="entry name" value="SGL"/>
    <property type="match status" value="1"/>
</dbReference>
<feature type="non-terminal residue" evidence="4">
    <location>
        <position position="1"/>
    </location>
</feature>
<proteinExistence type="inferred from homology"/>
<comment type="cofactor">
    <cofactor evidence="2">
        <name>Zn(2+)</name>
        <dbReference type="ChEBI" id="CHEBI:29105"/>
    </cofactor>
    <text evidence="2">Binds 1 divalent metal cation per subunit.</text>
</comment>
<keyword evidence="2" id="KW-0862">Zinc</keyword>
<protein>
    <submittedName>
        <fullName evidence="4">SMP-30/gluconolactonase/LRE family protein</fullName>
    </submittedName>
</protein>
<feature type="binding site" evidence="2">
    <location>
        <position position="63"/>
    </location>
    <ligand>
        <name>substrate</name>
    </ligand>
</feature>
<dbReference type="GO" id="GO:0019853">
    <property type="term" value="P:L-ascorbic acid biosynthetic process"/>
    <property type="evidence" value="ECO:0007669"/>
    <property type="project" value="TreeGrafter"/>
</dbReference>
<comment type="similarity">
    <text evidence="1">Belongs to the SMP-30/CGR1 family.</text>
</comment>
<sequence>PLAEGGELLGTAHGPHVRDLSGNFRKVPGRVEADGYLAKKNLRWNDAKVAPWGDLFLGSMTYDFETNAGALYQLQKGGAHIRRLFGDVTISNGIDWTVDCTAMFYVDTPLRRVDTFDVRSINYYERS</sequence>
<feature type="binding site" evidence="2">
    <location>
        <position position="45"/>
    </location>
    <ligand>
        <name>substrate</name>
    </ligand>
</feature>
<feature type="binding site" evidence="2">
    <location>
        <position position="43"/>
    </location>
    <ligand>
        <name>substrate</name>
    </ligand>
</feature>
<keyword evidence="2" id="KW-0479">Metal-binding</keyword>
<dbReference type="InterPro" id="IPR005511">
    <property type="entry name" value="SMP-30"/>
</dbReference>
<name>A0A965GEB5_9PROT</name>
<dbReference type="AlphaFoldDB" id="A0A965GEB5"/>
<dbReference type="GO" id="GO:0004341">
    <property type="term" value="F:gluconolactonase activity"/>
    <property type="evidence" value="ECO:0007669"/>
    <property type="project" value="TreeGrafter"/>
</dbReference>
<dbReference type="PRINTS" id="PR01790">
    <property type="entry name" value="SMP30FAMILY"/>
</dbReference>
<dbReference type="Proteomes" id="UP000740727">
    <property type="component" value="Unassembled WGS sequence"/>
</dbReference>
<dbReference type="InterPro" id="IPR013658">
    <property type="entry name" value="SGL"/>
</dbReference>
<dbReference type="GO" id="GO:0005509">
    <property type="term" value="F:calcium ion binding"/>
    <property type="evidence" value="ECO:0007669"/>
    <property type="project" value="TreeGrafter"/>
</dbReference>
<feature type="binding site" evidence="2">
    <location>
        <position position="92"/>
    </location>
    <ligand>
        <name>a divalent metal cation</name>
        <dbReference type="ChEBI" id="CHEBI:60240"/>
    </ligand>
</feature>
<gene>
    <name evidence="4" type="ORF">EBT44_06745</name>
</gene>
<evidence type="ECO:0000313" key="4">
    <source>
        <dbReference type="EMBL" id="NBR94503.1"/>
    </source>
</evidence>
<dbReference type="PANTHER" id="PTHR10907">
    <property type="entry name" value="REGUCALCIN"/>
    <property type="match status" value="1"/>
</dbReference>
<evidence type="ECO:0000259" key="3">
    <source>
        <dbReference type="Pfam" id="PF08450"/>
    </source>
</evidence>
<dbReference type="Gene3D" id="2.120.10.30">
    <property type="entry name" value="TolB, C-terminal domain"/>
    <property type="match status" value="1"/>
</dbReference>
<dbReference type="PANTHER" id="PTHR10907:SF47">
    <property type="entry name" value="REGUCALCIN"/>
    <property type="match status" value="1"/>
</dbReference>
<evidence type="ECO:0000256" key="1">
    <source>
        <dbReference type="ARBA" id="ARBA00008853"/>
    </source>
</evidence>
<feature type="domain" description="SMP-30/Gluconolactonase/LRE-like region" evidence="3">
    <location>
        <begin position="37"/>
        <end position="119"/>
    </location>
</feature>